<keyword evidence="1" id="KW-0472">Membrane</keyword>
<evidence type="ECO:0000259" key="3">
    <source>
        <dbReference type="Pfam" id="PF13400"/>
    </source>
</evidence>
<sequence>MWNKHRTSGVSGLLNERGIAAINGVFMGVTMAIMAGVAIDVGHALLTQNELHNASDAAALAAARQLGVTYLALPIAQQQDLNRNLTSNEQSQINSQATAAAFANSASEVSNLSLSQGDIEYGTWDFDGKTFTPTVTRPNAIRATTRRDGAANGPITTFFGGMLGVNTMSLATSSIAALGTSGGPTPPGVGDVPFAISSNWFNGVASCNSGIQFSPTGVNGCAGWHVFDQHPANASKLRNTIDGLQDGSYQSPGMTPGQTQFTFTGGEVSSAFPNLINLWDTKKQWNNDAGRYEWDINLPVYGASSSSSCNNPSGDITIVGYAKAVITTVKKNDIQAEVKCDAFFDGAPNPNQTGGGIGPLQPLSVYPRLVS</sequence>
<dbReference type="KEGG" id="nneo:PQG83_19705"/>
<dbReference type="EMBL" id="CP116968">
    <property type="protein sequence ID" value="WNM61942.1"/>
    <property type="molecule type" value="Genomic_DNA"/>
</dbReference>
<evidence type="ECO:0000259" key="2">
    <source>
        <dbReference type="Pfam" id="PF09977"/>
    </source>
</evidence>
<dbReference type="InterPro" id="IPR018705">
    <property type="entry name" value="DUF2134_membrane"/>
</dbReference>
<evidence type="ECO:0000313" key="5">
    <source>
        <dbReference type="Proteomes" id="UP001302494"/>
    </source>
</evidence>
<dbReference type="AlphaFoldDB" id="A0AA96GIH8"/>
<reference evidence="4 5" key="1">
    <citation type="submission" date="2023-01" db="EMBL/GenBank/DDBJ databases">
        <title>Cultivation and genomic characterization of new, ubiquitous marine nitrite-oxidizing bacteria from the Nitrospirales.</title>
        <authorList>
            <person name="Mueller A.J."/>
            <person name="Daebeler A."/>
            <person name="Herbold C.W."/>
            <person name="Kirkegaard R.H."/>
            <person name="Daims H."/>
        </authorList>
    </citation>
    <scope>NUCLEOTIDE SEQUENCE [LARGE SCALE GENOMIC DNA]</scope>
    <source>
        <strain evidence="4 5">DK</strain>
    </source>
</reference>
<organism evidence="4 5">
    <name type="scientific">Candidatus Nitrospira neomarina</name>
    <dbReference type="NCBI Taxonomy" id="3020899"/>
    <lineage>
        <taxon>Bacteria</taxon>
        <taxon>Pseudomonadati</taxon>
        <taxon>Nitrospirota</taxon>
        <taxon>Nitrospiria</taxon>
        <taxon>Nitrospirales</taxon>
        <taxon>Nitrospiraceae</taxon>
        <taxon>Nitrospira</taxon>
    </lineage>
</organism>
<protein>
    <submittedName>
        <fullName evidence="4">TadG family pilus assembly protein</fullName>
    </submittedName>
</protein>
<dbReference type="Pfam" id="PF13400">
    <property type="entry name" value="Tad"/>
    <property type="match status" value="1"/>
</dbReference>
<dbReference type="Proteomes" id="UP001302494">
    <property type="component" value="Chromosome"/>
</dbReference>
<feature type="domain" description="Putative Flp pilus-assembly TadG-like N-terminal" evidence="3">
    <location>
        <begin position="24"/>
        <end position="65"/>
    </location>
</feature>
<feature type="domain" description="DUF2134" evidence="2">
    <location>
        <begin position="88"/>
        <end position="176"/>
    </location>
</feature>
<name>A0AA96GIH8_9BACT</name>
<keyword evidence="1" id="KW-0812">Transmembrane</keyword>
<keyword evidence="5" id="KW-1185">Reference proteome</keyword>
<gene>
    <name evidence="4" type="ORF">PQG83_19705</name>
</gene>
<evidence type="ECO:0000256" key="1">
    <source>
        <dbReference type="SAM" id="Phobius"/>
    </source>
</evidence>
<dbReference type="RefSeq" id="WP_312744701.1">
    <property type="nucleotide sequence ID" value="NZ_CP116968.1"/>
</dbReference>
<evidence type="ECO:0000313" key="4">
    <source>
        <dbReference type="EMBL" id="WNM61942.1"/>
    </source>
</evidence>
<dbReference type="InterPro" id="IPR028087">
    <property type="entry name" value="Tad_N"/>
</dbReference>
<keyword evidence="1" id="KW-1133">Transmembrane helix</keyword>
<feature type="transmembrane region" description="Helical" evidence="1">
    <location>
        <begin position="20"/>
        <end position="39"/>
    </location>
</feature>
<accession>A0AA96GIH8</accession>
<proteinExistence type="predicted"/>
<dbReference type="Pfam" id="PF09977">
    <property type="entry name" value="Tad_C"/>
    <property type="match status" value="1"/>
</dbReference>